<name>A0A6A6EQ34_9PEZI</name>
<dbReference type="AlphaFoldDB" id="A0A6A6EQ34"/>
<protein>
    <recommendedName>
        <fullName evidence="1">Tc1-like transposase DDE domain-containing protein</fullName>
    </recommendedName>
</protein>
<reference evidence="2" key="1">
    <citation type="journal article" date="2020" name="Stud. Mycol.">
        <title>101 Dothideomycetes genomes: a test case for predicting lifestyles and emergence of pathogens.</title>
        <authorList>
            <person name="Haridas S."/>
            <person name="Albert R."/>
            <person name="Binder M."/>
            <person name="Bloem J."/>
            <person name="Labutti K."/>
            <person name="Salamov A."/>
            <person name="Andreopoulos B."/>
            <person name="Baker S."/>
            <person name="Barry K."/>
            <person name="Bills G."/>
            <person name="Bluhm B."/>
            <person name="Cannon C."/>
            <person name="Castanera R."/>
            <person name="Culley D."/>
            <person name="Daum C."/>
            <person name="Ezra D."/>
            <person name="Gonzalez J."/>
            <person name="Henrissat B."/>
            <person name="Kuo A."/>
            <person name="Liang C."/>
            <person name="Lipzen A."/>
            <person name="Lutzoni F."/>
            <person name="Magnuson J."/>
            <person name="Mondo S."/>
            <person name="Nolan M."/>
            <person name="Ohm R."/>
            <person name="Pangilinan J."/>
            <person name="Park H.-J."/>
            <person name="Ramirez L."/>
            <person name="Alfaro M."/>
            <person name="Sun H."/>
            <person name="Tritt A."/>
            <person name="Yoshinaga Y."/>
            <person name="Zwiers L.-H."/>
            <person name="Turgeon B."/>
            <person name="Goodwin S."/>
            <person name="Spatafora J."/>
            <person name="Crous P."/>
            <person name="Grigoriev I."/>
        </authorList>
    </citation>
    <scope>NUCLEOTIDE SEQUENCE</scope>
    <source>
        <strain evidence="2">CBS 207.26</strain>
    </source>
</reference>
<keyword evidence="3" id="KW-1185">Reference proteome</keyword>
<dbReference type="GO" id="GO:0003676">
    <property type="term" value="F:nucleic acid binding"/>
    <property type="evidence" value="ECO:0007669"/>
    <property type="project" value="InterPro"/>
</dbReference>
<evidence type="ECO:0000259" key="1">
    <source>
        <dbReference type="Pfam" id="PF13358"/>
    </source>
</evidence>
<dbReference type="Proteomes" id="UP000800200">
    <property type="component" value="Unassembled WGS sequence"/>
</dbReference>
<proteinExistence type="predicted"/>
<feature type="domain" description="Tc1-like transposase DDE" evidence="1">
    <location>
        <begin position="30"/>
        <end position="120"/>
    </location>
</feature>
<dbReference type="InterPro" id="IPR038717">
    <property type="entry name" value="Tc1-like_DDE_dom"/>
</dbReference>
<organism evidence="2 3">
    <name type="scientific">Zopfia rhizophila CBS 207.26</name>
    <dbReference type="NCBI Taxonomy" id="1314779"/>
    <lineage>
        <taxon>Eukaryota</taxon>
        <taxon>Fungi</taxon>
        <taxon>Dikarya</taxon>
        <taxon>Ascomycota</taxon>
        <taxon>Pezizomycotina</taxon>
        <taxon>Dothideomycetes</taxon>
        <taxon>Dothideomycetes incertae sedis</taxon>
        <taxon>Zopfiaceae</taxon>
        <taxon>Zopfia</taxon>
    </lineage>
</organism>
<dbReference type="EMBL" id="ML994613">
    <property type="protein sequence ID" value="KAF2193401.1"/>
    <property type="molecule type" value="Genomic_DNA"/>
</dbReference>
<dbReference type="Gene3D" id="3.30.420.10">
    <property type="entry name" value="Ribonuclease H-like superfamily/Ribonuclease H"/>
    <property type="match status" value="1"/>
</dbReference>
<accession>A0A6A6EQ34</accession>
<dbReference type="OrthoDB" id="5410741at2759"/>
<feature type="non-terminal residue" evidence="2">
    <location>
        <position position="1"/>
    </location>
</feature>
<sequence length="156" mass="18426">WMIHSSISYGYKGPLVVFEKDWLTKLGYKTKTINGDVYRTYICPKIKAFAWDIWQTLWYQPILVEDNALIHAAKATRLAWEQNGMILMEWPANSPDLNPIENAWSLLKGRIQRQFPTPEEVRRYVEEEWEKLELEDFEKYTGNIRERCLAVINADG</sequence>
<evidence type="ECO:0000313" key="3">
    <source>
        <dbReference type="Proteomes" id="UP000800200"/>
    </source>
</evidence>
<evidence type="ECO:0000313" key="2">
    <source>
        <dbReference type="EMBL" id="KAF2193401.1"/>
    </source>
</evidence>
<feature type="non-terminal residue" evidence="2">
    <location>
        <position position="156"/>
    </location>
</feature>
<dbReference type="Pfam" id="PF13358">
    <property type="entry name" value="DDE_3"/>
    <property type="match status" value="1"/>
</dbReference>
<dbReference type="InterPro" id="IPR036397">
    <property type="entry name" value="RNaseH_sf"/>
</dbReference>
<gene>
    <name evidence="2" type="ORF">K469DRAFT_539660</name>
</gene>